<keyword evidence="3" id="KW-1185">Reference proteome</keyword>
<dbReference type="EMBL" id="OC886502">
    <property type="protein sequence ID" value="CAD7644616.1"/>
    <property type="molecule type" value="Genomic_DNA"/>
</dbReference>
<gene>
    <name evidence="2" type="ORF">OSB1V03_LOCUS20125</name>
</gene>
<dbReference type="OrthoDB" id="10265310at2759"/>
<protein>
    <submittedName>
        <fullName evidence="2">Uncharacterized protein</fullName>
    </submittedName>
</protein>
<organism evidence="2">
    <name type="scientific">Medioppia subpectinata</name>
    <dbReference type="NCBI Taxonomy" id="1979941"/>
    <lineage>
        <taxon>Eukaryota</taxon>
        <taxon>Metazoa</taxon>
        <taxon>Ecdysozoa</taxon>
        <taxon>Arthropoda</taxon>
        <taxon>Chelicerata</taxon>
        <taxon>Arachnida</taxon>
        <taxon>Acari</taxon>
        <taxon>Acariformes</taxon>
        <taxon>Sarcoptiformes</taxon>
        <taxon>Oribatida</taxon>
        <taxon>Brachypylina</taxon>
        <taxon>Oppioidea</taxon>
        <taxon>Oppiidae</taxon>
        <taxon>Medioppia</taxon>
    </lineage>
</organism>
<dbReference type="PANTHER" id="PTHR11215">
    <property type="entry name" value="METAL DEPENDENT HYDROLASE - RELATED"/>
    <property type="match status" value="1"/>
</dbReference>
<dbReference type="PANTHER" id="PTHR11215:SF1">
    <property type="entry name" value="MYG1 EXONUCLEASE"/>
    <property type="match status" value="1"/>
</dbReference>
<sequence>MISALKQIRANKLHKYYKSVFIKSFESSKTEQSMDLSTNAKRFCPEAEECGNGRARVGTHDGIFHCDEILACFLLKQLSQYSNAQIIRTRDESVLKELDVVVDVGGVYDANRHRYDHHQRDFTHTLSSILT</sequence>
<dbReference type="Proteomes" id="UP000759131">
    <property type="component" value="Unassembled WGS sequence"/>
</dbReference>
<name>A0A7R9LN78_9ACAR</name>
<comment type="similarity">
    <text evidence="1">Belongs to the MYG1 family.</text>
</comment>
<dbReference type="Pfam" id="PF03690">
    <property type="entry name" value="MYG1_exonuc"/>
    <property type="match status" value="1"/>
</dbReference>
<dbReference type="GO" id="GO:0005737">
    <property type="term" value="C:cytoplasm"/>
    <property type="evidence" value="ECO:0007669"/>
    <property type="project" value="TreeGrafter"/>
</dbReference>
<evidence type="ECO:0000256" key="1">
    <source>
        <dbReference type="ARBA" id="ARBA00010105"/>
    </source>
</evidence>
<reference evidence="2" key="1">
    <citation type="submission" date="2020-11" db="EMBL/GenBank/DDBJ databases">
        <authorList>
            <person name="Tran Van P."/>
        </authorList>
    </citation>
    <scope>NUCLEOTIDE SEQUENCE</scope>
</reference>
<dbReference type="AlphaFoldDB" id="A0A7R9LN78"/>
<dbReference type="GO" id="GO:0005634">
    <property type="term" value="C:nucleus"/>
    <property type="evidence" value="ECO:0007669"/>
    <property type="project" value="TreeGrafter"/>
</dbReference>
<feature type="non-terminal residue" evidence="2">
    <location>
        <position position="131"/>
    </location>
</feature>
<dbReference type="EMBL" id="CAJPIZ010031927">
    <property type="protein sequence ID" value="CAG2120178.1"/>
    <property type="molecule type" value="Genomic_DNA"/>
</dbReference>
<dbReference type="InterPro" id="IPR003226">
    <property type="entry name" value="MYG1_exonuclease"/>
</dbReference>
<proteinExistence type="inferred from homology"/>
<evidence type="ECO:0000313" key="3">
    <source>
        <dbReference type="Proteomes" id="UP000759131"/>
    </source>
</evidence>
<accession>A0A7R9LN78</accession>
<evidence type="ECO:0000313" key="2">
    <source>
        <dbReference type="EMBL" id="CAD7644616.1"/>
    </source>
</evidence>